<keyword evidence="3" id="KW-1185">Reference proteome</keyword>
<comment type="caution">
    <text evidence="2">The sequence shown here is derived from an EMBL/GenBank/DDBJ whole genome shotgun (WGS) entry which is preliminary data.</text>
</comment>
<proteinExistence type="predicted"/>
<evidence type="ECO:0000313" key="3">
    <source>
        <dbReference type="Proteomes" id="UP000573499"/>
    </source>
</evidence>
<accession>A0A7W2F8E1</accession>
<dbReference type="AlphaFoldDB" id="A0A7W2F8E1"/>
<feature type="region of interest" description="Disordered" evidence="1">
    <location>
        <begin position="178"/>
        <end position="199"/>
    </location>
</feature>
<evidence type="ECO:0000256" key="1">
    <source>
        <dbReference type="SAM" id="MobiDB-lite"/>
    </source>
</evidence>
<evidence type="ECO:0000313" key="2">
    <source>
        <dbReference type="EMBL" id="MBA5686976.1"/>
    </source>
</evidence>
<feature type="compositionally biased region" description="Basic and acidic residues" evidence="1">
    <location>
        <begin position="243"/>
        <end position="253"/>
    </location>
</feature>
<feature type="region of interest" description="Disordered" evidence="1">
    <location>
        <begin position="243"/>
        <end position="265"/>
    </location>
</feature>
<gene>
    <name evidence="2" type="ORF">H3H39_07895</name>
</gene>
<dbReference type="Proteomes" id="UP000573499">
    <property type="component" value="Unassembled WGS sequence"/>
</dbReference>
<dbReference type="RefSeq" id="WP_182152816.1">
    <property type="nucleotide sequence ID" value="NZ_JACEZU010000003.1"/>
</dbReference>
<dbReference type="EMBL" id="JACEZU010000003">
    <property type="protein sequence ID" value="MBA5686976.1"/>
    <property type="molecule type" value="Genomic_DNA"/>
</dbReference>
<sequence length="265" mass="29835">MSKLHQLKSWYSFEETAARLSQTLGEVVTDKDVIQLAAEGKLKCGWLLNGAHFARRATAYCAYPRNPRFLIYSEPVYDANGESWGESLAGIYSLPVDWCPSWGWWILTFIGLGGEGGDMCGPLVIDEEGVTWELYDEASKGISDFFHFPKRHEVVFRREDIEAFEETIRDATSSKQTVIPLPDHNSAPATTTAMPQKRQPYTWDKHALRKLWDESLAPGASIKNLSDQYGITRQSIEKSLKKAKEEFGPKKADPFAALGTPSRKK</sequence>
<protein>
    <submittedName>
        <fullName evidence="2">Uncharacterized protein</fullName>
    </submittedName>
</protein>
<organism evidence="2 3">
    <name type="scientific">Rugamonas apoptosis</name>
    <dbReference type="NCBI Taxonomy" id="2758570"/>
    <lineage>
        <taxon>Bacteria</taxon>
        <taxon>Pseudomonadati</taxon>
        <taxon>Pseudomonadota</taxon>
        <taxon>Betaproteobacteria</taxon>
        <taxon>Burkholderiales</taxon>
        <taxon>Oxalobacteraceae</taxon>
        <taxon>Telluria group</taxon>
        <taxon>Rugamonas</taxon>
    </lineage>
</organism>
<name>A0A7W2F8E1_9BURK</name>
<reference evidence="2 3" key="1">
    <citation type="submission" date="2020-07" db="EMBL/GenBank/DDBJ databases">
        <title>Novel species isolated from subtropical streams in China.</title>
        <authorList>
            <person name="Lu H."/>
        </authorList>
    </citation>
    <scope>NUCLEOTIDE SEQUENCE [LARGE SCALE GENOMIC DNA]</scope>
    <source>
        <strain evidence="2 3">LX47W</strain>
    </source>
</reference>